<dbReference type="EMBL" id="FNJM01000004">
    <property type="protein sequence ID" value="SDP32984.1"/>
    <property type="molecule type" value="Genomic_DNA"/>
</dbReference>
<protein>
    <submittedName>
        <fullName evidence="3">Uncharacterized protein</fullName>
    </submittedName>
</protein>
<name>A0A1H0RTZ6_9CLOT</name>
<evidence type="ECO:0000313" key="4">
    <source>
        <dbReference type="Proteomes" id="UP000198597"/>
    </source>
</evidence>
<dbReference type="STRING" id="94869.SAMN04488529_1047"/>
<feature type="transmembrane region" description="Helical" evidence="1">
    <location>
        <begin position="40"/>
        <end position="59"/>
    </location>
</feature>
<keyword evidence="4" id="KW-1185">Reference proteome</keyword>
<sequence length="195" mass="22432">MNINKALKKESKSKNQLFTVMILLFITLPLTAYLSGIQSLFLWIYLGFIELLIILKIIIKLNYHGLKFVCNNNRLKIKSGLFIKESLILCDKVALVHTSKEKDELEIIIVTAVNFKNRGLKPITQGFIKKYSEGAEEYLKIKKLTPEHVFYFQVVRKGALKKYELLDAIYKNCVRATYTSSAIENIKIARGQIDI</sequence>
<accession>A0A1H0RTZ6</accession>
<keyword evidence="1" id="KW-0472">Membrane</keyword>
<keyword evidence="1" id="KW-0812">Transmembrane</keyword>
<organism evidence="3 4">
    <name type="scientific">Clostridium gasigenes</name>
    <dbReference type="NCBI Taxonomy" id="94869"/>
    <lineage>
        <taxon>Bacteria</taxon>
        <taxon>Bacillati</taxon>
        <taxon>Bacillota</taxon>
        <taxon>Clostridia</taxon>
        <taxon>Eubacteriales</taxon>
        <taxon>Clostridiaceae</taxon>
        <taxon>Clostridium</taxon>
    </lineage>
</organism>
<evidence type="ECO:0000313" key="3">
    <source>
        <dbReference type="EMBL" id="SDP32984.1"/>
    </source>
</evidence>
<evidence type="ECO:0000313" key="2">
    <source>
        <dbReference type="EMBL" id="MBB6714199.1"/>
    </source>
</evidence>
<dbReference type="Proteomes" id="UP000198597">
    <property type="component" value="Unassembled WGS sequence"/>
</dbReference>
<reference evidence="3 4" key="1">
    <citation type="submission" date="2016-10" db="EMBL/GenBank/DDBJ databases">
        <authorList>
            <person name="de Groot N.N."/>
        </authorList>
    </citation>
    <scope>NUCLEOTIDE SEQUENCE [LARGE SCALE GENOMIC DNA]</scope>
    <source>
        <strain evidence="3 4">DSM 12272</strain>
    </source>
</reference>
<dbReference type="Proteomes" id="UP000585258">
    <property type="component" value="Unassembled WGS sequence"/>
</dbReference>
<keyword evidence="1" id="KW-1133">Transmembrane helix</keyword>
<dbReference type="AlphaFoldDB" id="A0A1H0RTZ6"/>
<evidence type="ECO:0000256" key="1">
    <source>
        <dbReference type="SAM" id="Phobius"/>
    </source>
</evidence>
<dbReference type="GeneID" id="65308604"/>
<feature type="transmembrane region" description="Helical" evidence="1">
    <location>
        <begin position="17"/>
        <end position="34"/>
    </location>
</feature>
<gene>
    <name evidence="2" type="ORF">H7E68_05545</name>
    <name evidence="3" type="ORF">SAMN04488529_1047</name>
</gene>
<evidence type="ECO:0000313" key="5">
    <source>
        <dbReference type="Proteomes" id="UP000585258"/>
    </source>
</evidence>
<reference evidence="2 5" key="2">
    <citation type="submission" date="2020-08" db="EMBL/GenBank/DDBJ databases">
        <title>Clostridia isolated from Swiss meat.</title>
        <authorList>
            <person name="Wambui J."/>
            <person name="Stevens M.J.A."/>
            <person name="Stephan R."/>
        </authorList>
    </citation>
    <scope>NUCLEOTIDE SEQUENCE [LARGE SCALE GENOMIC DNA]</scope>
    <source>
        <strain evidence="2 5">CM001</strain>
    </source>
</reference>
<dbReference type="OrthoDB" id="1937989at2"/>
<dbReference type="RefSeq" id="WP_089968306.1">
    <property type="nucleotide sequence ID" value="NZ_CP071376.1"/>
</dbReference>
<dbReference type="EMBL" id="JACKWY010000003">
    <property type="protein sequence ID" value="MBB6714199.1"/>
    <property type="molecule type" value="Genomic_DNA"/>
</dbReference>
<proteinExistence type="predicted"/>